<evidence type="ECO:0000259" key="1">
    <source>
        <dbReference type="Pfam" id="PF04149"/>
    </source>
</evidence>
<organism evidence="2 3">
    <name type="scientific">Paractinoplanes tereljensis</name>
    <dbReference type="NCBI Taxonomy" id="571912"/>
    <lineage>
        <taxon>Bacteria</taxon>
        <taxon>Bacillati</taxon>
        <taxon>Actinomycetota</taxon>
        <taxon>Actinomycetes</taxon>
        <taxon>Micromonosporales</taxon>
        <taxon>Micromonosporaceae</taxon>
        <taxon>Paractinoplanes</taxon>
    </lineage>
</organism>
<accession>A0A919NJR0</accession>
<reference evidence="2" key="1">
    <citation type="submission" date="2021-01" db="EMBL/GenBank/DDBJ databases">
        <title>Whole genome shotgun sequence of Actinoplanes tereljensis NBRC 105297.</title>
        <authorList>
            <person name="Komaki H."/>
            <person name="Tamura T."/>
        </authorList>
    </citation>
    <scope>NUCLEOTIDE SEQUENCE</scope>
    <source>
        <strain evidence="2">NBRC 105297</strain>
    </source>
</reference>
<protein>
    <recommendedName>
        <fullName evidence="1">DUF397 domain-containing protein</fullName>
    </recommendedName>
</protein>
<evidence type="ECO:0000313" key="3">
    <source>
        <dbReference type="Proteomes" id="UP000623608"/>
    </source>
</evidence>
<feature type="domain" description="DUF397" evidence="1">
    <location>
        <begin position="10"/>
        <end position="60"/>
    </location>
</feature>
<keyword evidence="3" id="KW-1185">Reference proteome</keyword>
<sequence length="66" mass="7624">MSDPNEDTPRWRKSSRCPVNEHCVEVAEAGDRVLMRNSTHPVDELSFGLDQWREFLRAVRSGNLPE</sequence>
<gene>
    <name evidence="2" type="ORF">Ate02nite_27410</name>
</gene>
<dbReference type="InterPro" id="IPR007278">
    <property type="entry name" value="DUF397"/>
</dbReference>
<comment type="caution">
    <text evidence="2">The sequence shown here is derived from an EMBL/GenBank/DDBJ whole genome shotgun (WGS) entry which is preliminary data.</text>
</comment>
<dbReference type="AlphaFoldDB" id="A0A919NJR0"/>
<dbReference type="EMBL" id="BOMY01000020">
    <property type="protein sequence ID" value="GIF20011.1"/>
    <property type="molecule type" value="Genomic_DNA"/>
</dbReference>
<proteinExistence type="predicted"/>
<dbReference type="RefSeq" id="WP_203805249.1">
    <property type="nucleotide sequence ID" value="NZ_BOMY01000020.1"/>
</dbReference>
<dbReference type="Pfam" id="PF04149">
    <property type="entry name" value="DUF397"/>
    <property type="match status" value="1"/>
</dbReference>
<evidence type="ECO:0000313" key="2">
    <source>
        <dbReference type="EMBL" id="GIF20011.1"/>
    </source>
</evidence>
<name>A0A919NJR0_9ACTN</name>
<dbReference type="Proteomes" id="UP000623608">
    <property type="component" value="Unassembled WGS sequence"/>
</dbReference>